<keyword evidence="2" id="KW-1185">Reference proteome</keyword>
<organism evidence="1 2">
    <name type="scientific">Halorarum halophilum</name>
    <dbReference type="NCBI Taxonomy" id="2743090"/>
    <lineage>
        <taxon>Archaea</taxon>
        <taxon>Methanobacteriati</taxon>
        <taxon>Methanobacteriota</taxon>
        <taxon>Stenosarchaea group</taxon>
        <taxon>Halobacteria</taxon>
        <taxon>Halobacteriales</taxon>
        <taxon>Haloferacaceae</taxon>
        <taxon>Halorarum</taxon>
    </lineage>
</organism>
<dbReference type="OrthoDB" id="189700at2157"/>
<evidence type="ECO:0000313" key="1">
    <source>
        <dbReference type="EMBL" id="QLG28484.1"/>
    </source>
</evidence>
<dbReference type="Proteomes" id="UP000509750">
    <property type="component" value="Chromosome"/>
</dbReference>
<dbReference type="EMBL" id="CP058529">
    <property type="protein sequence ID" value="QLG28484.1"/>
    <property type="molecule type" value="Genomic_DNA"/>
</dbReference>
<accession>A0A7D5GM78</accession>
<proteinExistence type="predicted"/>
<gene>
    <name evidence="1" type="ORF">HUG10_13400</name>
</gene>
<evidence type="ECO:0000313" key="2">
    <source>
        <dbReference type="Proteomes" id="UP000509750"/>
    </source>
</evidence>
<dbReference type="GeneID" id="56029847"/>
<dbReference type="InterPro" id="IPR055985">
    <property type="entry name" value="DUF7563"/>
</dbReference>
<name>A0A7D5GM78_9EURY</name>
<sequence>MPRCDNCGSHISDRFARVFSDEHGRLNACPSCSANAGIAEAARERTRADD</sequence>
<dbReference type="Pfam" id="PF24444">
    <property type="entry name" value="DUF7563"/>
    <property type="match status" value="1"/>
</dbReference>
<reference evidence="1 2" key="1">
    <citation type="submission" date="2020-07" db="EMBL/GenBank/DDBJ databases">
        <title>Gai3-2, isolated from salt lake.</title>
        <authorList>
            <person name="Cui H."/>
            <person name="Shi X."/>
        </authorList>
    </citation>
    <scope>NUCLEOTIDE SEQUENCE [LARGE SCALE GENOMIC DNA]</scope>
    <source>
        <strain evidence="1 2">Gai3-2</strain>
    </source>
</reference>
<dbReference type="RefSeq" id="WP_179170058.1">
    <property type="nucleotide sequence ID" value="NZ_CP058529.1"/>
</dbReference>
<evidence type="ECO:0008006" key="3">
    <source>
        <dbReference type="Google" id="ProtNLM"/>
    </source>
</evidence>
<dbReference type="KEGG" id="halg:HUG10_13400"/>
<dbReference type="AlphaFoldDB" id="A0A7D5GM78"/>
<protein>
    <recommendedName>
        <fullName evidence="3">Small CPxCG-related zinc finger protein</fullName>
    </recommendedName>
</protein>